<keyword evidence="2" id="KW-1185">Reference proteome</keyword>
<name>A0ABD0LNN4_9CAEN</name>
<organism evidence="1 2">
    <name type="scientific">Batillaria attramentaria</name>
    <dbReference type="NCBI Taxonomy" id="370345"/>
    <lineage>
        <taxon>Eukaryota</taxon>
        <taxon>Metazoa</taxon>
        <taxon>Spiralia</taxon>
        <taxon>Lophotrochozoa</taxon>
        <taxon>Mollusca</taxon>
        <taxon>Gastropoda</taxon>
        <taxon>Caenogastropoda</taxon>
        <taxon>Sorbeoconcha</taxon>
        <taxon>Cerithioidea</taxon>
        <taxon>Batillariidae</taxon>
        <taxon>Batillaria</taxon>
    </lineage>
</organism>
<protein>
    <submittedName>
        <fullName evidence="1">Uncharacterized protein</fullName>
    </submittedName>
</protein>
<accession>A0ABD0LNN4</accession>
<proteinExistence type="predicted"/>
<dbReference type="EMBL" id="JACVVK020000036">
    <property type="protein sequence ID" value="KAK7500667.1"/>
    <property type="molecule type" value="Genomic_DNA"/>
</dbReference>
<evidence type="ECO:0000313" key="1">
    <source>
        <dbReference type="EMBL" id="KAK7500667.1"/>
    </source>
</evidence>
<comment type="caution">
    <text evidence="1">The sequence shown here is derived from an EMBL/GenBank/DDBJ whole genome shotgun (WGS) entry which is preliminary data.</text>
</comment>
<evidence type="ECO:0000313" key="2">
    <source>
        <dbReference type="Proteomes" id="UP001519460"/>
    </source>
</evidence>
<dbReference type="AlphaFoldDB" id="A0ABD0LNN4"/>
<reference evidence="1 2" key="1">
    <citation type="journal article" date="2023" name="Sci. Data">
        <title>Genome assembly of the Korean intertidal mud-creeper Batillaria attramentaria.</title>
        <authorList>
            <person name="Patra A.K."/>
            <person name="Ho P.T."/>
            <person name="Jun S."/>
            <person name="Lee S.J."/>
            <person name="Kim Y."/>
            <person name="Won Y.J."/>
        </authorList>
    </citation>
    <scope>NUCLEOTIDE SEQUENCE [LARGE SCALE GENOMIC DNA]</scope>
    <source>
        <strain evidence="1">Wonlab-2016</strain>
    </source>
</reference>
<sequence length="92" mass="10331">MTSLFCLTQTGGNYVNYPTPETKRQNSERFQADWLVEAGTSGKGWHFITLLALNAFQTETQQQQVRGVPDLVESSYKTLRTSQPKPTVVLHG</sequence>
<gene>
    <name evidence="1" type="ORF">BaRGS_00008242</name>
</gene>
<dbReference type="Proteomes" id="UP001519460">
    <property type="component" value="Unassembled WGS sequence"/>
</dbReference>